<organism evidence="2 3">
    <name type="scientific">Streptomyces spiramenti</name>
    <dbReference type="NCBI Taxonomy" id="2720606"/>
    <lineage>
        <taxon>Bacteria</taxon>
        <taxon>Bacillati</taxon>
        <taxon>Actinomycetota</taxon>
        <taxon>Actinomycetes</taxon>
        <taxon>Kitasatosporales</taxon>
        <taxon>Streptomycetaceae</taxon>
        <taxon>Streptomyces</taxon>
    </lineage>
</organism>
<keyword evidence="3" id="KW-1185">Reference proteome</keyword>
<evidence type="ECO:0000256" key="1">
    <source>
        <dbReference type="SAM" id="MobiDB-lite"/>
    </source>
</evidence>
<feature type="region of interest" description="Disordered" evidence="1">
    <location>
        <begin position="1"/>
        <end position="30"/>
    </location>
</feature>
<sequence length="333" mass="35993">MTTQGAWASGRDTNHEVIREGPSPEPETAAGHEAGEINAQARITFTVTGGSGGTAALKSSTPWEPPACYYAPTHTPEEMARHWRDFYANTNRDIWPDEMRESFDTSHEEQYGEDGEFPDYNQDVQGEGMFWTRVINHEHPDRQGQMACAARTFWVEFTDSPPPGPGVVDSTLLAELAWERTRVPDTEVSLNPADVPQKVNLPTWVWLDDTAFEPVSIRAELDGYGLWAETTATPARLTLDPGTTDAVTHPAGGVCESSDGSIGTAWASGAGGAPPCGITYSRATSNGATYPLSAALTWEVTWSDSLGSTGTLPDGEFATALDITVEEVQTIVR</sequence>
<evidence type="ECO:0000313" key="2">
    <source>
        <dbReference type="EMBL" id="NJP66125.1"/>
    </source>
</evidence>
<evidence type="ECO:0000313" key="3">
    <source>
        <dbReference type="Proteomes" id="UP000746503"/>
    </source>
</evidence>
<dbReference type="Proteomes" id="UP000746503">
    <property type="component" value="Unassembled WGS sequence"/>
</dbReference>
<dbReference type="RefSeq" id="WP_167932651.1">
    <property type="nucleotide sequence ID" value="NZ_JAAVJB010000037.1"/>
</dbReference>
<comment type="caution">
    <text evidence="2">The sequence shown here is derived from an EMBL/GenBank/DDBJ whole genome shotgun (WGS) entry which is preliminary data.</text>
</comment>
<dbReference type="EMBL" id="JAAVJB010000037">
    <property type="protein sequence ID" value="NJP66125.1"/>
    <property type="molecule type" value="Genomic_DNA"/>
</dbReference>
<protein>
    <recommendedName>
        <fullName evidence="4">Enoyl reductase</fullName>
    </recommendedName>
</protein>
<gene>
    <name evidence="2" type="ORF">HCJ92_07425</name>
</gene>
<name>A0ABX1APC5_9ACTN</name>
<evidence type="ECO:0008006" key="4">
    <source>
        <dbReference type="Google" id="ProtNLM"/>
    </source>
</evidence>
<accession>A0ABX1APC5</accession>
<proteinExistence type="predicted"/>
<reference evidence="2 3" key="1">
    <citation type="submission" date="2020-03" db="EMBL/GenBank/DDBJ databases">
        <title>Draft genome of Streptomyces sp. ventii, isolated from the Axial Seamount in the Pacific Ocean, and resequencing of the two type strains Streptomyces lonarensis strain NCL 716 and Streptomyces bohaiensis strain 11A07.</title>
        <authorList>
            <person name="Loughran R.M."/>
            <person name="Pfannmuller K.M."/>
            <person name="Wasson B.J."/>
            <person name="Deadmond M.C."/>
            <person name="Paddock B.E."/>
            <person name="Koyack M.J."/>
            <person name="Gallegos D.A."/>
            <person name="Mitchell E.A."/>
            <person name="Ushijima B."/>
            <person name="Saw J.H."/>
            <person name="Mcphail K.L."/>
            <person name="Videau P."/>
        </authorList>
    </citation>
    <scope>NUCLEOTIDE SEQUENCE [LARGE SCALE GENOMIC DNA]</scope>
    <source>
        <strain evidence="3">5675061</strain>
    </source>
</reference>